<dbReference type="OMA" id="VICNCGH"/>
<reference evidence="2" key="1">
    <citation type="submission" date="2008-07" db="EMBL/GenBank/DDBJ databases">
        <title>Annotation of Ajellomyces capsulatus strain H88.</title>
        <authorList>
            <person name="Champion M."/>
            <person name="Cuomo C."/>
            <person name="Ma L.-J."/>
            <person name="Henn M.R."/>
            <person name="Sil A."/>
            <person name="Goldman B."/>
            <person name="Young S.K."/>
            <person name="Kodira C.D."/>
            <person name="Zeng Q."/>
            <person name="Koehrsen M."/>
            <person name="Alvarado L."/>
            <person name="Berlin A."/>
            <person name="Borenstein D."/>
            <person name="Chen Z."/>
            <person name="Engels R."/>
            <person name="Freedman E."/>
            <person name="Gellesch M."/>
            <person name="Goldberg J."/>
            <person name="Griggs A."/>
            <person name="Gujja S."/>
            <person name="Heiman D."/>
            <person name="Hepburn T."/>
            <person name="Howarth C."/>
            <person name="Jen D."/>
            <person name="Larson L."/>
            <person name="Lewis B."/>
            <person name="Mehta T."/>
            <person name="Park D."/>
            <person name="Pearson M."/>
            <person name="Roberts A."/>
            <person name="Saif S."/>
            <person name="Shea T."/>
            <person name="Shenoy N."/>
            <person name="Sisk P."/>
            <person name="Stolte C."/>
            <person name="Sykes S."/>
            <person name="Walk T."/>
            <person name="White J."/>
            <person name="Yandava C."/>
            <person name="Klein B."/>
            <person name="McEwen J.G."/>
            <person name="Puccia R."/>
            <person name="Goldman G.H."/>
            <person name="Felipe M.S."/>
            <person name="Nino-Vega G."/>
            <person name="San-Blas G."/>
            <person name="Taylor J."/>
            <person name="Mendoza L."/>
            <person name="Galagan J."/>
            <person name="Nusbaum C."/>
            <person name="Birren B."/>
        </authorList>
    </citation>
    <scope>NUCLEOTIDE SEQUENCE [LARGE SCALE GENOMIC DNA]</scope>
    <source>
        <strain evidence="2">H88</strain>
    </source>
</reference>
<dbReference type="AlphaFoldDB" id="F0UBP7"/>
<dbReference type="OrthoDB" id="10472600at2759"/>
<gene>
    <name evidence="1" type="ORF">HCEG_02318</name>
</gene>
<accession>F0UBP7</accession>
<evidence type="ECO:0000313" key="1">
    <source>
        <dbReference type="EMBL" id="EGC43103.1"/>
    </source>
</evidence>
<proteinExistence type="predicted"/>
<sequence length="171" mass="19198">MALEKERRLLDCGDPATRIDLKADLSDICKYQYDITPIEDKDDWAAALDLRPWHRCFPPLSGVICNCGHLFKMHGLGGIQLNVVNAEEPQMLKMTPIISDLPEEPLPTKSWNVPPGIGIQLDRYFRGDSAKTSAASNLFSQLRANGRRNSEVQPVSHPETQSCRLLDPYPK</sequence>
<organism evidence="2">
    <name type="scientific">Ajellomyces capsulatus (strain H88)</name>
    <name type="common">Darling's disease fungus</name>
    <name type="synonym">Histoplasma capsulatum</name>
    <dbReference type="NCBI Taxonomy" id="544711"/>
    <lineage>
        <taxon>Eukaryota</taxon>
        <taxon>Fungi</taxon>
        <taxon>Dikarya</taxon>
        <taxon>Ascomycota</taxon>
        <taxon>Pezizomycotina</taxon>
        <taxon>Eurotiomycetes</taxon>
        <taxon>Eurotiomycetidae</taxon>
        <taxon>Onygenales</taxon>
        <taxon>Ajellomycetaceae</taxon>
        <taxon>Histoplasma</taxon>
    </lineage>
</organism>
<dbReference type="Proteomes" id="UP000008142">
    <property type="component" value="Unassembled WGS sequence"/>
</dbReference>
<dbReference type="HOGENOM" id="CLU_1562438_0_0_1"/>
<dbReference type="EMBL" id="DS990637">
    <property type="protein sequence ID" value="EGC43103.1"/>
    <property type="molecule type" value="Genomic_DNA"/>
</dbReference>
<evidence type="ECO:0000313" key="2">
    <source>
        <dbReference type="Proteomes" id="UP000008142"/>
    </source>
</evidence>
<name>F0UBP7_AJEC8</name>
<protein>
    <submittedName>
        <fullName evidence="1">Predicted protein</fullName>
    </submittedName>
</protein>